<dbReference type="EMBL" id="AGIZ01000004">
    <property type="protein sequence ID" value="EHC16022.1"/>
    <property type="molecule type" value="Genomic_DNA"/>
</dbReference>
<comment type="caution">
    <text evidence="2">The sequence shown here is derived from an EMBL/GenBank/DDBJ whole genome shotgun (WGS) entry which is preliminary data.</text>
</comment>
<evidence type="ECO:0000256" key="1">
    <source>
        <dbReference type="SAM" id="Phobius"/>
    </source>
</evidence>
<dbReference type="AlphaFoldDB" id="G6FRE8"/>
<reference evidence="2 3" key="1">
    <citation type="submission" date="2011-09" db="EMBL/GenBank/DDBJ databases">
        <title>The draft genome of Fischerella sp. JSC-11.</title>
        <authorList>
            <consortium name="US DOE Joint Genome Institute (JGI-PGF)"/>
            <person name="Lucas S."/>
            <person name="Han J."/>
            <person name="Lapidus A."/>
            <person name="Cheng J.-F."/>
            <person name="Goodwin L."/>
            <person name="Pitluck S."/>
            <person name="Peters L."/>
            <person name="Land M.L."/>
            <person name="Hauser L."/>
            <person name="Sarkisova S."/>
            <person name="Bryant D.A."/>
            <person name="Brown I."/>
            <person name="Woyke T.J."/>
        </authorList>
    </citation>
    <scope>NUCLEOTIDE SEQUENCE [LARGE SCALE GENOMIC DNA]</scope>
    <source>
        <strain evidence="2 3">JSC-11</strain>
    </source>
</reference>
<name>G6FRE8_9CYAN</name>
<proteinExistence type="predicted"/>
<gene>
    <name evidence="2" type="ORF">FJSC11DRAFT_1445</name>
</gene>
<evidence type="ECO:0000313" key="2">
    <source>
        <dbReference type="EMBL" id="EHC16022.1"/>
    </source>
</evidence>
<sequence>MFSAFLWLNKLLLNHRGTELAERKKVLVLKLGNKNKTKTKYHDTINSSLLKNLATLTLLLLVLPINAGIVLVLLLLGNQQKAIAIVDVLTYIRKRFRNGEP</sequence>
<dbReference type="Proteomes" id="UP000004344">
    <property type="component" value="Unassembled WGS sequence"/>
</dbReference>
<feature type="transmembrane region" description="Helical" evidence="1">
    <location>
        <begin position="53"/>
        <end position="76"/>
    </location>
</feature>
<keyword evidence="1" id="KW-1133">Transmembrane helix</keyword>
<keyword evidence="1" id="KW-0472">Membrane</keyword>
<keyword evidence="1" id="KW-0812">Transmembrane</keyword>
<organism evidence="2 3">
    <name type="scientific">Fischerella thermalis JSC-11</name>
    <dbReference type="NCBI Taxonomy" id="741277"/>
    <lineage>
        <taxon>Bacteria</taxon>
        <taxon>Bacillati</taxon>
        <taxon>Cyanobacteriota</taxon>
        <taxon>Cyanophyceae</taxon>
        <taxon>Nostocales</taxon>
        <taxon>Hapalosiphonaceae</taxon>
        <taxon>Fischerella</taxon>
    </lineage>
</organism>
<accession>G6FRE8</accession>
<keyword evidence="3" id="KW-1185">Reference proteome</keyword>
<evidence type="ECO:0000313" key="3">
    <source>
        <dbReference type="Proteomes" id="UP000004344"/>
    </source>
</evidence>
<protein>
    <submittedName>
        <fullName evidence="2">Uncharacterized protein</fullName>
    </submittedName>
</protein>